<dbReference type="InterPro" id="IPR011992">
    <property type="entry name" value="EF-hand-dom_pair"/>
</dbReference>
<dbReference type="PROSITE" id="PS00018">
    <property type="entry name" value="EF_HAND_1"/>
    <property type="match status" value="1"/>
</dbReference>
<dbReference type="GO" id="GO:0005739">
    <property type="term" value="C:mitochondrion"/>
    <property type="evidence" value="ECO:0007669"/>
    <property type="project" value="TreeGrafter"/>
</dbReference>
<evidence type="ECO:0000256" key="7">
    <source>
        <dbReference type="ARBA" id="ARBA00023098"/>
    </source>
</evidence>
<dbReference type="EMBL" id="CAMXCT020001557">
    <property type="protein sequence ID" value="CAL1144508.1"/>
    <property type="molecule type" value="Genomic_DNA"/>
</dbReference>
<dbReference type="Gene3D" id="1.10.238.10">
    <property type="entry name" value="EF-hand"/>
    <property type="match status" value="1"/>
</dbReference>
<evidence type="ECO:0000313" key="15">
    <source>
        <dbReference type="EMBL" id="CAI3991133.1"/>
    </source>
</evidence>
<evidence type="ECO:0000259" key="14">
    <source>
        <dbReference type="PROSITE" id="PS50222"/>
    </source>
</evidence>
<dbReference type="InterPro" id="IPR001736">
    <property type="entry name" value="PLipase_D/transphosphatidylase"/>
</dbReference>
<dbReference type="Gene3D" id="3.30.870.10">
    <property type="entry name" value="Endonuclease Chain A"/>
    <property type="match status" value="1"/>
</dbReference>
<dbReference type="GO" id="GO:0005509">
    <property type="term" value="F:calcium ion binding"/>
    <property type="evidence" value="ECO:0007669"/>
    <property type="project" value="InterPro"/>
</dbReference>
<keyword evidence="6 12" id="KW-1133">Transmembrane helix</keyword>
<keyword evidence="7" id="KW-0443">Lipid metabolism</keyword>
<organism evidence="15">
    <name type="scientific">Cladocopium goreaui</name>
    <dbReference type="NCBI Taxonomy" id="2562237"/>
    <lineage>
        <taxon>Eukaryota</taxon>
        <taxon>Sar</taxon>
        <taxon>Alveolata</taxon>
        <taxon>Dinophyceae</taxon>
        <taxon>Suessiales</taxon>
        <taxon>Symbiodiniaceae</taxon>
        <taxon>Cladocopium</taxon>
    </lineage>
</organism>
<dbReference type="GO" id="GO:0016042">
    <property type="term" value="P:lipid catabolic process"/>
    <property type="evidence" value="ECO:0007669"/>
    <property type="project" value="UniProtKB-KW"/>
</dbReference>
<dbReference type="EMBL" id="CAMXCT030001557">
    <property type="protein sequence ID" value="CAL4778445.1"/>
    <property type="molecule type" value="Genomic_DNA"/>
</dbReference>
<feature type="transmembrane region" description="Helical" evidence="12">
    <location>
        <begin position="445"/>
        <end position="464"/>
    </location>
</feature>
<evidence type="ECO:0000313" key="17">
    <source>
        <dbReference type="Proteomes" id="UP001152797"/>
    </source>
</evidence>
<feature type="transmembrane region" description="Helical" evidence="12">
    <location>
        <begin position="660"/>
        <end position="684"/>
    </location>
</feature>
<dbReference type="PROSITE" id="PS50222">
    <property type="entry name" value="EF_HAND_2"/>
    <property type="match status" value="1"/>
</dbReference>
<dbReference type="InterPro" id="IPR002048">
    <property type="entry name" value="EF_hand_dom"/>
</dbReference>
<accession>A0A9P1CI72</accession>
<feature type="region of interest" description="Disordered" evidence="11">
    <location>
        <begin position="275"/>
        <end position="305"/>
    </location>
</feature>
<name>A0A9P1CI72_9DINO</name>
<evidence type="ECO:0000256" key="2">
    <source>
        <dbReference type="ARBA" id="ARBA00022692"/>
    </source>
</evidence>
<comment type="caution">
    <text evidence="15">The sequence shown here is derived from an EMBL/GenBank/DDBJ whole genome shotgun (WGS) entry which is preliminary data.</text>
</comment>
<evidence type="ECO:0000256" key="3">
    <source>
        <dbReference type="ARBA" id="ARBA00022801"/>
    </source>
</evidence>
<feature type="transmembrane region" description="Helical" evidence="12">
    <location>
        <begin position="512"/>
        <end position="536"/>
    </location>
</feature>
<dbReference type="PROSITE" id="PS50035">
    <property type="entry name" value="PLD"/>
    <property type="match status" value="1"/>
</dbReference>
<sequence length="834" mass="94291">MAWVWGDAGVVPVPAPVAESALCRHSGFWGTAWCLIYQTMALLTDVTCFLYSLLPGFSTGKSHGKPHWTQIFLRCTVSEFLELYPQHASLLPDTFSFYALLLWIFALLLLSRQLLLSLRRGLRRSPEVLFFPDPSGVHVRHLCHLLRQSQKRMWIAMFTLTDDVLSQEILNAWERKVDVKVILDDEQYAVLGADGARLVEKGVPVVLDAHEARMHHKFAVLDDCVVTGSFNWTKQASMSNWENLCILRDPLAVSPFAMEFQKLWRAFTDRTDRGLRGRDIRMPSPKGAVHRKRYGTPPRSQQHGEWQRSVESMLRSIEQQLSTASTVMTEAPVETLDAPEVRRHGELVELGQDDSRKAQSTFSLSPKKFFSQLERSERYKRAKHLHSKKVAALHPLLRSKKTVQQCPAGPLRKLLSDLIPKTEATPNLSPLEKARKCTADIASSPWFEFAAGLVIFLNLIVIGFEAQLSLFKDDAYEAGWLDGLERMFLCIYCAEAMFRAFSFGWQIVWDPWFVLDLTLVALGLLALVLVPMLTIGNVGNMPAIKKLFAVRSLRLLRLMRVLRMLRHFKIIWRLVIGFLTAWDTIFAATALLLTTLFIFSCAAVEFIAKDGDLVHGDTTQQIVSEHFLGLGRCMLTLMQFVTLDGLRDVYFPLVLEKPWLAVYFFVVLLVVSVGLLNLVTACFVENAMDNAAITAQEERSLLKQKVRGALPSLISLFQELDVDGSGLLTHKEVDHVPVDILPPRVLDSVYVDSMSDIFDLLDVNECGFLTQMEFVEGLLNLCLLDTPVATMQNFKLLKIIHDQLGRIEYLVSNVSQDHHADDQANDDVLCSFAM</sequence>
<dbReference type="OrthoDB" id="5205528at2759"/>
<dbReference type="InterPro" id="IPR005821">
    <property type="entry name" value="Ion_trans_dom"/>
</dbReference>
<dbReference type="EMBL" id="CAMXCT010001557">
    <property type="protein sequence ID" value="CAI3991133.1"/>
    <property type="molecule type" value="Genomic_DNA"/>
</dbReference>
<dbReference type="PANTHER" id="PTHR43856:SF1">
    <property type="entry name" value="MITOCHONDRIAL CARDIOLIPIN HYDROLASE"/>
    <property type="match status" value="1"/>
</dbReference>
<dbReference type="InterPro" id="IPR018247">
    <property type="entry name" value="EF_Hand_1_Ca_BS"/>
</dbReference>
<dbReference type="Pfam" id="PF00520">
    <property type="entry name" value="Ion_trans"/>
    <property type="match status" value="1"/>
</dbReference>
<dbReference type="InterPro" id="IPR025202">
    <property type="entry name" value="PLD-like_dom"/>
</dbReference>
<keyword evidence="4" id="KW-0106">Calcium</keyword>
<dbReference type="GO" id="GO:0005216">
    <property type="term" value="F:monoatomic ion channel activity"/>
    <property type="evidence" value="ECO:0007669"/>
    <property type="project" value="InterPro"/>
</dbReference>
<keyword evidence="5" id="KW-0442">Lipid degradation</keyword>
<dbReference type="AlphaFoldDB" id="A0A9P1CI72"/>
<dbReference type="InterPro" id="IPR027359">
    <property type="entry name" value="Volt_channel_dom_sf"/>
</dbReference>
<keyword evidence="8 12" id="KW-0472">Membrane</keyword>
<feature type="domain" description="EF-hand" evidence="14">
    <location>
        <begin position="749"/>
        <end position="784"/>
    </location>
</feature>
<keyword evidence="2 12" id="KW-0812">Transmembrane</keyword>
<dbReference type="PANTHER" id="PTHR43856">
    <property type="entry name" value="CARDIOLIPIN HYDROLASE"/>
    <property type="match status" value="1"/>
</dbReference>
<dbReference type="SUPFAM" id="SSF47473">
    <property type="entry name" value="EF-hand"/>
    <property type="match status" value="1"/>
</dbReference>
<dbReference type="Proteomes" id="UP001152797">
    <property type="component" value="Unassembled WGS sequence"/>
</dbReference>
<comment type="subcellular location">
    <subcellularLocation>
        <location evidence="1">Membrane</location>
        <topology evidence="1">Multi-pass membrane protein</topology>
    </subcellularLocation>
</comment>
<dbReference type="Pfam" id="PF13091">
    <property type="entry name" value="PLDc_2"/>
    <property type="match status" value="1"/>
</dbReference>
<feature type="transmembrane region" description="Helical" evidence="12">
    <location>
        <begin position="570"/>
        <end position="599"/>
    </location>
</feature>
<evidence type="ECO:0000256" key="4">
    <source>
        <dbReference type="ARBA" id="ARBA00022837"/>
    </source>
</evidence>
<dbReference type="Gene3D" id="1.20.120.350">
    <property type="entry name" value="Voltage-gated potassium channels. Chain C"/>
    <property type="match status" value="1"/>
</dbReference>
<protein>
    <recommendedName>
        <fullName evidence="10">Mitochondrial cardiolipin hydrolase</fullName>
    </recommendedName>
</protein>
<evidence type="ECO:0000313" key="16">
    <source>
        <dbReference type="EMBL" id="CAL1144508.1"/>
    </source>
</evidence>
<dbReference type="GO" id="GO:0016891">
    <property type="term" value="F:RNA endonuclease activity producing 5'-phosphomonoesters, hydrolytic mechanism"/>
    <property type="evidence" value="ECO:0007669"/>
    <property type="project" value="TreeGrafter"/>
</dbReference>
<feature type="domain" description="PLD phosphodiesterase" evidence="13">
    <location>
        <begin position="210"/>
        <end position="236"/>
    </location>
</feature>
<keyword evidence="3" id="KW-0378">Hydrolase</keyword>
<evidence type="ECO:0000256" key="5">
    <source>
        <dbReference type="ARBA" id="ARBA00022963"/>
    </source>
</evidence>
<feature type="transmembrane region" description="Helical" evidence="12">
    <location>
        <begin position="34"/>
        <end position="54"/>
    </location>
</feature>
<reference evidence="15" key="1">
    <citation type="submission" date="2022-10" db="EMBL/GenBank/DDBJ databases">
        <authorList>
            <person name="Chen Y."/>
            <person name="Dougan E. K."/>
            <person name="Chan C."/>
            <person name="Rhodes N."/>
            <person name="Thang M."/>
        </authorList>
    </citation>
    <scope>NUCLEOTIDE SEQUENCE</scope>
</reference>
<keyword evidence="17" id="KW-1185">Reference proteome</keyword>
<evidence type="ECO:0000256" key="8">
    <source>
        <dbReference type="ARBA" id="ARBA00023136"/>
    </source>
</evidence>
<feature type="transmembrane region" description="Helical" evidence="12">
    <location>
        <begin position="95"/>
        <end position="115"/>
    </location>
</feature>
<evidence type="ECO:0000256" key="10">
    <source>
        <dbReference type="ARBA" id="ARBA00040549"/>
    </source>
</evidence>
<dbReference type="Gene3D" id="1.10.287.70">
    <property type="match status" value="1"/>
</dbReference>
<dbReference type="GO" id="GO:0016020">
    <property type="term" value="C:membrane"/>
    <property type="evidence" value="ECO:0007669"/>
    <property type="project" value="UniProtKB-SubCell"/>
</dbReference>
<evidence type="ECO:0000259" key="13">
    <source>
        <dbReference type="PROSITE" id="PS50035"/>
    </source>
</evidence>
<gene>
    <name evidence="15" type="ORF">C1SCF055_LOCUS18064</name>
</gene>
<dbReference type="SUPFAM" id="SSF81324">
    <property type="entry name" value="Voltage-gated potassium channels"/>
    <property type="match status" value="1"/>
</dbReference>
<evidence type="ECO:0000256" key="12">
    <source>
        <dbReference type="SAM" id="Phobius"/>
    </source>
</evidence>
<reference evidence="16" key="2">
    <citation type="submission" date="2024-04" db="EMBL/GenBank/DDBJ databases">
        <authorList>
            <person name="Chen Y."/>
            <person name="Shah S."/>
            <person name="Dougan E. K."/>
            <person name="Thang M."/>
            <person name="Chan C."/>
        </authorList>
    </citation>
    <scope>NUCLEOTIDE SEQUENCE [LARGE SCALE GENOMIC DNA]</scope>
</reference>
<dbReference type="SUPFAM" id="SSF56024">
    <property type="entry name" value="Phospholipase D/nuclease"/>
    <property type="match status" value="1"/>
</dbReference>
<comment type="similarity">
    <text evidence="9">Belongs to the phospholipase D family. MitoPLD/Zucchini subfamily.</text>
</comment>
<evidence type="ECO:0000256" key="1">
    <source>
        <dbReference type="ARBA" id="ARBA00004141"/>
    </source>
</evidence>
<evidence type="ECO:0000256" key="11">
    <source>
        <dbReference type="SAM" id="MobiDB-lite"/>
    </source>
</evidence>
<evidence type="ECO:0000256" key="6">
    <source>
        <dbReference type="ARBA" id="ARBA00022989"/>
    </source>
</evidence>
<dbReference type="InterPro" id="IPR051406">
    <property type="entry name" value="PLD_domain"/>
</dbReference>
<proteinExistence type="inferred from homology"/>
<evidence type="ECO:0000256" key="9">
    <source>
        <dbReference type="ARBA" id="ARBA00038012"/>
    </source>
</evidence>